<accession>A0A133KPP5</accession>
<organism evidence="1 2">
    <name type="scientific">Heyndrickxia coagulans</name>
    <name type="common">Weizmannia coagulans</name>
    <dbReference type="NCBI Taxonomy" id="1398"/>
    <lineage>
        <taxon>Bacteria</taxon>
        <taxon>Bacillati</taxon>
        <taxon>Bacillota</taxon>
        <taxon>Bacilli</taxon>
        <taxon>Bacillales</taxon>
        <taxon>Bacillaceae</taxon>
        <taxon>Heyndrickxia</taxon>
    </lineage>
</organism>
<dbReference type="AlphaFoldDB" id="A0A133KPP5"/>
<proteinExistence type="predicted"/>
<dbReference type="InterPro" id="IPR036163">
    <property type="entry name" value="HMA_dom_sf"/>
</dbReference>
<dbReference type="EMBL" id="LRPN01000074">
    <property type="protein sequence ID" value="KWZ81465.1"/>
    <property type="molecule type" value="Genomic_DNA"/>
</dbReference>
<dbReference type="Proteomes" id="UP000070376">
    <property type="component" value="Unassembled WGS sequence"/>
</dbReference>
<dbReference type="SUPFAM" id="SSF55008">
    <property type="entry name" value="HMA, heavy metal-associated domain"/>
    <property type="match status" value="1"/>
</dbReference>
<gene>
    <name evidence="1" type="ORF">HMPREF3213_01993</name>
</gene>
<name>A0A133KPP5_HEYCO</name>
<dbReference type="Gene3D" id="3.30.70.100">
    <property type="match status" value="1"/>
</dbReference>
<comment type="caution">
    <text evidence="1">The sequence shown here is derived from an EMBL/GenBank/DDBJ whole genome shotgun (WGS) entry which is preliminary data.</text>
</comment>
<reference evidence="2" key="1">
    <citation type="submission" date="2016-01" db="EMBL/GenBank/DDBJ databases">
        <authorList>
            <person name="Mitreva M."/>
            <person name="Pepin K.H."/>
            <person name="Mihindukulasuriya K.A."/>
            <person name="Fulton R."/>
            <person name="Fronick C."/>
            <person name="O'Laughlin M."/>
            <person name="Miner T."/>
            <person name="Herter B."/>
            <person name="Rosa B.A."/>
            <person name="Cordes M."/>
            <person name="Tomlinson C."/>
            <person name="Wollam A."/>
            <person name="Palsikar V.B."/>
            <person name="Mardis E.R."/>
            <person name="Wilson R.K."/>
        </authorList>
    </citation>
    <scope>NUCLEOTIDE SEQUENCE [LARGE SCALE GENOMIC DNA]</scope>
    <source>
        <strain evidence="2">GED7749B</strain>
    </source>
</reference>
<protein>
    <recommendedName>
        <fullName evidence="3">HMA domain-containing protein</fullName>
    </recommendedName>
</protein>
<dbReference type="PATRIC" id="fig|1398.22.peg.1996"/>
<evidence type="ECO:0000313" key="1">
    <source>
        <dbReference type="EMBL" id="KWZ81465.1"/>
    </source>
</evidence>
<sequence length="76" mass="8995">MRRNIMENMTVYAKNATDPSQIQLIEHELKKMDGIERVLSDTNDREIKIEFNPGQLTQREIITKMQELNVHLILEE</sequence>
<evidence type="ECO:0000313" key="2">
    <source>
        <dbReference type="Proteomes" id="UP000070376"/>
    </source>
</evidence>
<dbReference type="GO" id="GO:0046872">
    <property type="term" value="F:metal ion binding"/>
    <property type="evidence" value="ECO:0007669"/>
    <property type="project" value="InterPro"/>
</dbReference>
<evidence type="ECO:0008006" key="3">
    <source>
        <dbReference type="Google" id="ProtNLM"/>
    </source>
</evidence>